<dbReference type="PANTHER" id="PTHR30478:SF0">
    <property type="entry name" value="BETA SLIDING CLAMP"/>
    <property type="match status" value="1"/>
</dbReference>
<accession>A0A2C9CIQ4</accession>
<dbReference type="KEGG" id="kst:KSMBR1_2150"/>
<dbReference type="EMBL" id="LT934425">
    <property type="protein sequence ID" value="SOH04647.1"/>
    <property type="molecule type" value="Genomic_DNA"/>
</dbReference>
<evidence type="ECO:0000256" key="9">
    <source>
        <dbReference type="ARBA" id="ARBA00023125"/>
    </source>
</evidence>
<evidence type="ECO:0000259" key="13">
    <source>
        <dbReference type="Pfam" id="PF02768"/>
    </source>
</evidence>
<evidence type="ECO:0000256" key="4">
    <source>
        <dbReference type="ARBA" id="ARBA00022490"/>
    </source>
</evidence>
<evidence type="ECO:0000256" key="2">
    <source>
        <dbReference type="ARBA" id="ARBA00010752"/>
    </source>
</evidence>
<comment type="subcellular location">
    <subcellularLocation>
        <location evidence="1 10">Cytoplasm</location>
    </subcellularLocation>
</comment>
<evidence type="ECO:0000313" key="14">
    <source>
        <dbReference type="EMBL" id="QII09381.1"/>
    </source>
</evidence>
<dbReference type="AlphaFoldDB" id="A0A2C9CIQ4"/>
<keyword evidence="16" id="KW-1185">Reference proteome</keyword>
<proteinExistence type="inferred from homology"/>
<keyword evidence="9" id="KW-0238">DNA-binding</keyword>
<evidence type="ECO:0000313" key="17">
    <source>
        <dbReference type="Proteomes" id="UP000501926"/>
    </source>
</evidence>
<dbReference type="Proteomes" id="UP000501926">
    <property type="component" value="Chromosome"/>
</dbReference>
<reference evidence="14 17" key="3">
    <citation type="submission" date="2020-02" db="EMBL/GenBank/DDBJ databases">
        <title>Newly sequenced genome of strain CSTR1 showed variability in Candidatus Kuenenia stuttgartiensis genomes.</title>
        <authorList>
            <person name="Ding C."/>
            <person name="Adrian L."/>
        </authorList>
    </citation>
    <scope>NUCLEOTIDE SEQUENCE [LARGE SCALE GENOMIC DNA]</scope>
    <source>
        <strain evidence="14 17">CSTR1</strain>
    </source>
</reference>
<dbReference type="Gene3D" id="3.70.10.10">
    <property type="match status" value="1"/>
</dbReference>
<dbReference type="InterPro" id="IPR046938">
    <property type="entry name" value="DNA_clamp_sf"/>
</dbReference>
<feature type="domain" description="DNA polymerase III beta sliding clamp C-terminal" evidence="13">
    <location>
        <begin position="247"/>
        <end position="345"/>
    </location>
</feature>
<comment type="subunit">
    <text evidence="10">Forms a ring-shaped head-to-tail homodimer around DNA.</text>
</comment>
<evidence type="ECO:0000256" key="3">
    <source>
        <dbReference type="ARBA" id="ARBA00021035"/>
    </source>
</evidence>
<dbReference type="Pfam" id="PF02768">
    <property type="entry name" value="DNA_pol3_beta_3"/>
    <property type="match status" value="1"/>
</dbReference>
<evidence type="ECO:0000256" key="5">
    <source>
        <dbReference type="ARBA" id="ARBA00022679"/>
    </source>
</evidence>
<comment type="similarity">
    <text evidence="2 10">Belongs to the beta sliding clamp family.</text>
</comment>
<organism evidence="15 16">
    <name type="scientific">Kuenenia stuttgartiensis</name>
    <dbReference type="NCBI Taxonomy" id="174633"/>
    <lineage>
        <taxon>Bacteria</taxon>
        <taxon>Pseudomonadati</taxon>
        <taxon>Planctomycetota</taxon>
        <taxon>Candidatus Brocadiia</taxon>
        <taxon>Candidatus Brocadiales</taxon>
        <taxon>Candidatus Brocadiaceae</taxon>
        <taxon>Candidatus Kuenenia</taxon>
    </lineage>
</organism>
<dbReference type="GO" id="GO:0009360">
    <property type="term" value="C:DNA polymerase III complex"/>
    <property type="evidence" value="ECO:0007669"/>
    <property type="project" value="InterPro"/>
</dbReference>
<dbReference type="PIRSF" id="PIRSF000804">
    <property type="entry name" value="DNA_pol_III_b"/>
    <property type="match status" value="1"/>
</dbReference>
<name>A0A2C9CIQ4_KUEST</name>
<dbReference type="GO" id="GO:0006271">
    <property type="term" value="P:DNA strand elongation involved in DNA replication"/>
    <property type="evidence" value="ECO:0007669"/>
    <property type="project" value="TreeGrafter"/>
</dbReference>
<dbReference type="GO" id="GO:0003677">
    <property type="term" value="F:DNA binding"/>
    <property type="evidence" value="ECO:0007669"/>
    <property type="project" value="UniProtKB-UniRule"/>
</dbReference>
<dbReference type="OrthoDB" id="8421503at2"/>
<evidence type="ECO:0000313" key="16">
    <source>
        <dbReference type="Proteomes" id="UP000221734"/>
    </source>
</evidence>
<dbReference type="GO" id="GO:0003887">
    <property type="term" value="F:DNA-directed DNA polymerase activity"/>
    <property type="evidence" value="ECO:0007669"/>
    <property type="project" value="UniProtKB-UniRule"/>
</dbReference>
<keyword evidence="6 10" id="KW-0548">Nucleotidyltransferase</keyword>
<feature type="domain" description="DNA polymerase III beta sliding clamp central" evidence="12">
    <location>
        <begin position="130"/>
        <end position="244"/>
    </location>
</feature>
<dbReference type="InterPro" id="IPR001001">
    <property type="entry name" value="DNA_polIII_beta"/>
</dbReference>
<dbReference type="SMART" id="SM00480">
    <property type="entry name" value="POL3Bc"/>
    <property type="match status" value="1"/>
</dbReference>
<dbReference type="CDD" id="cd00140">
    <property type="entry name" value="beta_clamp"/>
    <property type="match status" value="1"/>
</dbReference>
<sequence length="366" mass="40025">MKILFSGDALHKGFSLTASVVPSSAMKQILQGVKLEVADNCAELTATDLEVLVKYRIPAKACEGEGGIVLPASRANNIFREWAGNEEISVTVEAGHCTLQSKGGSFKILGDDCLQFPNITKTDVTSFVEIDGEILGKMVEKVAYAVSSIKALSIYSGISVKIFGDTIIMVGSDMNRLAVVKRKVRNPENVSMSGIVGVKCLAFLQRFVSECKGTLMVGMGESQIHFIGEKGEVISQLIEGKYPNYDEVIPKNNDKKIEVNRDELLSIVRMASFVTNDEYRVVEFSLTKNKLSIFSSAANVGEAALEIAAQYDGPDYTNTFNPDYILDFLKASDCETITIELGEIDDAALFKTGHEEINVMMPVEWK</sequence>
<dbReference type="InterPro" id="IPR022637">
    <property type="entry name" value="DNA_polIII_beta_cen"/>
</dbReference>
<evidence type="ECO:0000256" key="10">
    <source>
        <dbReference type="PIRNR" id="PIRNR000804"/>
    </source>
</evidence>
<dbReference type="InterPro" id="IPR022634">
    <property type="entry name" value="DNA_polIII_beta_N"/>
</dbReference>
<dbReference type="GO" id="GO:0008408">
    <property type="term" value="F:3'-5' exonuclease activity"/>
    <property type="evidence" value="ECO:0007669"/>
    <property type="project" value="InterPro"/>
</dbReference>
<dbReference type="Pfam" id="PF00712">
    <property type="entry name" value="DNA_pol3_beta"/>
    <property type="match status" value="1"/>
</dbReference>
<evidence type="ECO:0000259" key="11">
    <source>
        <dbReference type="Pfam" id="PF00712"/>
    </source>
</evidence>
<evidence type="ECO:0000313" key="15">
    <source>
        <dbReference type="EMBL" id="SOH04647.1"/>
    </source>
</evidence>
<dbReference type="GO" id="GO:0005737">
    <property type="term" value="C:cytoplasm"/>
    <property type="evidence" value="ECO:0007669"/>
    <property type="project" value="UniProtKB-SubCell"/>
</dbReference>
<evidence type="ECO:0000256" key="6">
    <source>
        <dbReference type="ARBA" id="ARBA00022695"/>
    </source>
</evidence>
<dbReference type="Proteomes" id="UP000221734">
    <property type="component" value="Chromosome Kuenenia_stuttgartiensis_MBR1"/>
</dbReference>
<evidence type="ECO:0000256" key="8">
    <source>
        <dbReference type="ARBA" id="ARBA00022932"/>
    </source>
</evidence>
<feature type="domain" description="DNA polymerase III beta sliding clamp N-terminal" evidence="11">
    <location>
        <begin position="1"/>
        <end position="119"/>
    </location>
</feature>
<reference evidence="16" key="2">
    <citation type="submission" date="2017-10" db="EMBL/GenBank/DDBJ databases">
        <authorList>
            <person name="Frank J."/>
        </authorList>
    </citation>
    <scope>NUCLEOTIDE SEQUENCE [LARGE SCALE GENOMIC DNA]</scope>
</reference>
<dbReference type="RefSeq" id="WP_099325338.1">
    <property type="nucleotide sequence ID" value="NZ_CP049055.1"/>
</dbReference>
<comment type="function">
    <text evidence="10">Confers DNA tethering and processivity to DNA polymerases and other proteins. Acts as a clamp, forming a ring around DNA (a reaction catalyzed by the clamp-loading complex) which diffuses in an ATP-independent manner freely and bidirectionally along dsDNA. Initially characterized for its ability to contact the catalytic subunit of DNA polymerase III (Pol III), a complex, multichain enzyme responsible for most of the replicative synthesis in bacteria; Pol III exhibits 3'-5' exonuclease proofreading activity. The beta chain is required for initiation of replication as well as for processivity of DNA replication.</text>
</comment>
<protein>
    <recommendedName>
        <fullName evidence="3 10">Beta sliding clamp</fullName>
    </recommendedName>
</protein>
<evidence type="ECO:0000259" key="12">
    <source>
        <dbReference type="Pfam" id="PF02767"/>
    </source>
</evidence>
<evidence type="ECO:0000256" key="7">
    <source>
        <dbReference type="ARBA" id="ARBA00022705"/>
    </source>
</evidence>
<dbReference type="InterPro" id="IPR022635">
    <property type="entry name" value="DNA_polIII_beta_C"/>
</dbReference>
<dbReference type="PANTHER" id="PTHR30478">
    <property type="entry name" value="DNA POLYMERASE III SUBUNIT BETA"/>
    <property type="match status" value="1"/>
</dbReference>
<dbReference type="Gene3D" id="3.10.150.10">
    <property type="entry name" value="DNA Polymerase III, subunit A, domain 2"/>
    <property type="match status" value="1"/>
</dbReference>
<reference evidence="15" key="1">
    <citation type="submission" date="2017-10" db="EMBL/GenBank/DDBJ databases">
        <authorList>
            <person name="Banno H."/>
            <person name="Chua N.-H."/>
        </authorList>
    </citation>
    <scope>NUCLEOTIDE SEQUENCE [LARGE SCALE GENOMIC DNA]</scope>
    <source>
        <strain evidence="15">Kuenenia_mbr1_ru-nijmegen</strain>
    </source>
</reference>
<evidence type="ECO:0000256" key="1">
    <source>
        <dbReference type="ARBA" id="ARBA00004496"/>
    </source>
</evidence>
<dbReference type="NCBIfam" id="TIGR00663">
    <property type="entry name" value="dnan"/>
    <property type="match status" value="1"/>
</dbReference>
<keyword evidence="8 10" id="KW-0239">DNA-directed DNA polymerase</keyword>
<dbReference type="Pfam" id="PF02767">
    <property type="entry name" value="DNA_pol3_beta_2"/>
    <property type="match status" value="1"/>
</dbReference>
<keyword evidence="5 10" id="KW-0808">Transferase</keyword>
<keyword evidence="7 10" id="KW-0235">DNA replication</keyword>
<dbReference type="SUPFAM" id="SSF55979">
    <property type="entry name" value="DNA clamp"/>
    <property type="match status" value="3"/>
</dbReference>
<dbReference type="EMBL" id="CP049055">
    <property type="protein sequence ID" value="QII09381.1"/>
    <property type="molecule type" value="Genomic_DNA"/>
</dbReference>
<gene>
    <name evidence="15" type="primary">dnaN</name>
    <name evidence="14" type="ORF">KsCSTR_00020</name>
    <name evidence="15" type="ORF">KSMBR1_2150</name>
</gene>
<keyword evidence="4 10" id="KW-0963">Cytoplasm</keyword>